<feature type="domain" description="Calcineurin-like phosphoesterase" evidence="1">
    <location>
        <begin position="48"/>
        <end position="239"/>
    </location>
</feature>
<dbReference type="PANTHER" id="PTHR31302">
    <property type="entry name" value="TRANSMEMBRANE PROTEIN WITH METALLOPHOSPHOESTERASE DOMAIN-RELATED"/>
    <property type="match status" value="1"/>
</dbReference>
<dbReference type="InterPro" id="IPR004843">
    <property type="entry name" value="Calcineurin-like_PHP"/>
</dbReference>
<name>A0ABN2NC28_9MICO</name>
<dbReference type="Proteomes" id="UP001501094">
    <property type="component" value="Unassembled WGS sequence"/>
</dbReference>
<dbReference type="Gene3D" id="3.60.21.10">
    <property type="match status" value="1"/>
</dbReference>
<evidence type="ECO:0000313" key="2">
    <source>
        <dbReference type="EMBL" id="GAA1859212.1"/>
    </source>
</evidence>
<comment type="caution">
    <text evidence="2">The sequence shown here is derived from an EMBL/GenBank/DDBJ whole genome shotgun (WGS) entry which is preliminary data.</text>
</comment>
<dbReference type="InterPro" id="IPR029052">
    <property type="entry name" value="Metallo-depent_PP-like"/>
</dbReference>
<dbReference type="RefSeq" id="WP_344101353.1">
    <property type="nucleotide sequence ID" value="NZ_BAAANL010000003.1"/>
</dbReference>
<organism evidence="2 3">
    <name type="scientific">Myceligenerans crystallogenes</name>
    <dbReference type="NCBI Taxonomy" id="316335"/>
    <lineage>
        <taxon>Bacteria</taxon>
        <taxon>Bacillati</taxon>
        <taxon>Actinomycetota</taxon>
        <taxon>Actinomycetes</taxon>
        <taxon>Micrococcales</taxon>
        <taxon>Promicromonosporaceae</taxon>
        <taxon>Myceligenerans</taxon>
    </lineage>
</organism>
<dbReference type="PANTHER" id="PTHR31302:SF20">
    <property type="entry name" value="CONSERVED PROTEIN"/>
    <property type="match status" value="1"/>
</dbReference>
<dbReference type="InterPro" id="IPR051158">
    <property type="entry name" value="Metallophosphoesterase_sf"/>
</dbReference>
<gene>
    <name evidence="2" type="ORF">GCM10009751_15830</name>
</gene>
<protein>
    <submittedName>
        <fullName evidence="2">Metallophosphoesterase</fullName>
    </submittedName>
</protein>
<dbReference type="Pfam" id="PF00149">
    <property type="entry name" value="Metallophos"/>
    <property type="match status" value="1"/>
</dbReference>
<reference evidence="2 3" key="1">
    <citation type="journal article" date="2019" name="Int. J. Syst. Evol. Microbiol.">
        <title>The Global Catalogue of Microorganisms (GCM) 10K type strain sequencing project: providing services to taxonomists for standard genome sequencing and annotation.</title>
        <authorList>
            <consortium name="The Broad Institute Genomics Platform"/>
            <consortium name="The Broad Institute Genome Sequencing Center for Infectious Disease"/>
            <person name="Wu L."/>
            <person name="Ma J."/>
        </authorList>
    </citation>
    <scope>NUCLEOTIDE SEQUENCE [LARGE SCALE GENOMIC DNA]</scope>
    <source>
        <strain evidence="2 3">JCM 14326</strain>
    </source>
</reference>
<dbReference type="EMBL" id="BAAANL010000003">
    <property type="protein sequence ID" value="GAA1859212.1"/>
    <property type="molecule type" value="Genomic_DNA"/>
</dbReference>
<sequence length="315" mass="34221">MGARTALTTLAAVGGAAAAGIAYAHLESKLFTVRRFSVPVLAPGERPIRILHVSDLHLTPGQRTKQEWVRSLAGYSPDVVINTGDNFGHLRSLAPLLDVLGPLTEIPGAFVMGSNDYFAPVFKNPARYLLPDAREKRDDLVPLPTESLAKSFREAGWADLTNRRDRITLRDGRVLDLVGMDDPHLDRDVMPEPRAEPEPADAGEDPVLRLGVVHAPYRRVLNQLRDDGVDFIFAGHTHGGQLCLPVVGALVTNCDLDRGRASGLHGWPGKRPDDQGGEGSTWLHVSAGAGTSPYWQLRFACRPEATLLTLTAKVD</sequence>
<accession>A0ABN2NC28</accession>
<evidence type="ECO:0000313" key="3">
    <source>
        <dbReference type="Proteomes" id="UP001501094"/>
    </source>
</evidence>
<evidence type="ECO:0000259" key="1">
    <source>
        <dbReference type="Pfam" id="PF00149"/>
    </source>
</evidence>
<proteinExistence type="predicted"/>
<keyword evidence="3" id="KW-1185">Reference proteome</keyword>
<dbReference type="SUPFAM" id="SSF56300">
    <property type="entry name" value="Metallo-dependent phosphatases"/>
    <property type="match status" value="1"/>
</dbReference>